<evidence type="ECO:0000256" key="1">
    <source>
        <dbReference type="SAM" id="MobiDB-lite"/>
    </source>
</evidence>
<gene>
    <name evidence="2" type="ORF">ACFQ08_05915</name>
</gene>
<feature type="compositionally biased region" description="Basic and acidic residues" evidence="1">
    <location>
        <begin position="83"/>
        <end position="103"/>
    </location>
</feature>
<name>A0ABW3DM62_9ACTN</name>
<evidence type="ECO:0000313" key="3">
    <source>
        <dbReference type="Proteomes" id="UP001597024"/>
    </source>
</evidence>
<comment type="caution">
    <text evidence="2">The sequence shown here is derived from an EMBL/GenBank/DDBJ whole genome shotgun (WGS) entry which is preliminary data.</text>
</comment>
<proteinExistence type="predicted"/>
<keyword evidence="3" id="KW-1185">Reference proteome</keyword>
<dbReference type="EMBL" id="JBHTHX010000112">
    <property type="protein sequence ID" value="MFD0884087.1"/>
    <property type="molecule type" value="Genomic_DNA"/>
</dbReference>
<protein>
    <submittedName>
        <fullName evidence="2">Uncharacterized protein</fullName>
    </submittedName>
</protein>
<organism evidence="2 3">
    <name type="scientific">Streptosporangium algeriense</name>
    <dbReference type="NCBI Taxonomy" id="1682748"/>
    <lineage>
        <taxon>Bacteria</taxon>
        <taxon>Bacillati</taxon>
        <taxon>Actinomycetota</taxon>
        <taxon>Actinomycetes</taxon>
        <taxon>Streptosporangiales</taxon>
        <taxon>Streptosporangiaceae</taxon>
        <taxon>Streptosporangium</taxon>
    </lineage>
</organism>
<accession>A0ABW3DM62</accession>
<feature type="region of interest" description="Disordered" evidence="1">
    <location>
        <begin position="83"/>
        <end position="116"/>
    </location>
</feature>
<sequence length="116" mass="13218">MTHPSPAASLGVLGARLAALVSDLDSQHRREQDAYAQGYRDGHRTGWQIGYGHAHHEMAGHWARLAAHVRQLARTSPIDELERRRWDGRREDFAQPRPTDRQTHRLAAALTRRRTA</sequence>
<evidence type="ECO:0000313" key="2">
    <source>
        <dbReference type="EMBL" id="MFD0884087.1"/>
    </source>
</evidence>
<reference evidence="3" key="1">
    <citation type="journal article" date="2019" name="Int. J. Syst. Evol. Microbiol.">
        <title>The Global Catalogue of Microorganisms (GCM) 10K type strain sequencing project: providing services to taxonomists for standard genome sequencing and annotation.</title>
        <authorList>
            <consortium name="The Broad Institute Genomics Platform"/>
            <consortium name="The Broad Institute Genome Sequencing Center for Infectious Disease"/>
            <person name="Wu L."/>
            <person name="Ma J."/>
        </authorList>
    </citation>
    <scope>NUCLEOTIDE SEQUENCE [LARGE SCALE GENOMIC DNA]</scope>
    <source>
        <strain evidence="3">CCUG 62974</strain>
    </source>
</reference>
<dbReference type="Proteomes" id="UP001597024">
    <property type="component" value="Unassembled WGS sequence"/>
</dbReference>